<dbReference type="InterPro" id="IPR011990">
    <property type="entry name" value="TPR-like_helical_dom_sf"/>
</dbReference>
<keyword evidence="2" id="KW-1185">Reference proteome</keyword>
<dbReference type="Proteomes" id="UP000530660">
    <property type="component" value="Unassembled WGS sequence"/>
</dbReference>
<evidence type="ECO:0000313" key="2">
    <source>
        <dbReference type="Proteomes" id="UP000530660"/>
    </source>
</evidence>
<name>A0A7J7IH22_9RHOD</name>
<protein>
    <recommendedName>
        <fullName evidence="3">Tetratricopeptide repeat protein</fullName>
    </recommendedName>
</protein>
<reference evidence="1 2" key="1">
    <citation type="journal article" date="2020" name="J. Phycol.">
        <title>Comparative genome analysis reveals Cyanidiococcus gen. nov., a new extremophilic red algal genus sister to Cyanidioschyzon (Cyanidioschyzonaceae, Rhodophyta).</title>
        <authorList>
            <person name="Liu S.-L."/>
            <person name="Chiang Y.-R."/>
            <person name="Yoon H.S."/>
            <person name="Fu H.-Y."/>
        </authorList>
    </citation>
    <scope>NUCLEOTIDE SEQUENCE [LARGE SCALE GENOMIC DNA]</scope>
    <source>
        <strain evidence="1 2">THAL066</strain>
    </source>
</reference>
<gene>
    <name evidence="1" type="ORF">F1559_001625</name>
</gene>
<evidence type="ECO:0000313" key="1">
    <source>
        <dbReference type="EMBL" id="KAF6002406.1"/>
    </source>
</evidence>
<dbReference type="AlphaFoldDB" id="A0A7J7IH22"/>
<evidence type="ECO:0008006" key="3">
    <source>
        <dbReference type="Google" id="ProtNLM"/>
    </source>
</evidence>
<comment type="caution">
    <text evidence="1">The sequence shown here is derived from an EMBL/GenBank/DDBJ whole genome shotgun (WGS) entry which is preliminary data.</text>
</comment>
<dbReference type="OrthoDB" id="2649at2759"/>
<proteinExistence type="predicted"/>
<dbReference type="EMBL" id="VWRR01000010">
    <property type="protein sequence ID" value="KAF6002406.1"/>
    <property type="molecule type" value="Genomic_DNA"/>
</dbReference>
<dbReference type="SUPFAM" id="SSF48452">
    <property type="entry name" value="TPR-like"/>
    <property type="match status" value="1"/>
</dbReference>
<organism evidence="1 2">
    <name type="scientific">Cyanidiococcus yangmingshanensis</name>
    <dbReference type="NCBI Taxonomy" id="2690220"/>
    <lineage>
        <taxon>Eukaryota</taxon>
        <taxon>Rhodophyta</taxon>
        <taxon>Bangiophyceae</taxon>
        <taxon>Cyanidiales</taxon>
        <taxon>Cyanidiaceae</taxon>
        <taxon>Cyanidiococcus</taxon>
    </lineage>
</organism>
<sequence length="160" mass="17769">MAVALACSFHGNSFGDFFFCFCGPRLCGKPTLNSALADYEAAASAETGLVASREKMALVMAQLGRSDESIQVLRQVVRKYPAYAEAHAALAAVLWGARHDYLGAEDQWARIQNDDMRDQLSDRETLRGYLRWPPRMIQYLNDFLNLRTASGEIESAGFVP</sequence>
<dbReference type="Gene3D" id="1.25.40.10">
    <property type="entry name" value="Tetratricopeptide repeat domain"/>
    <property type="match status" value="1"/>
</dbReference>
<accession>A0A7J7IH22</accession>